<feature type="region of interest" description="Disordered" evidence="1">
    <location>
        <begin position="107"/>
        <end position="127"/>
    </location>
</feature>
<keyword evidence="2" id="KW-1133">Transmembrane helix</keyword>
<reference evidence="3" key="1">
    <citation type="submission" date="2023-03" db="EMBL/GenBank/DDBJ databases">
        <title>Massive genome expansion in bonnet fungi (Mycena s.s.) driven by repeated elements and novel gene families across ecological guilds.</title>
        <authorList>
            <consortium name="Lawrence Berkeley National Laboratory"/>
            <person name="Harder C.B."/>
            <person name="Miyauchi S."/>
            <person name="Viragh M."/>
            <person name="Kuo A."/>
            <person name="Thoen E."/>
            <person name="Andreopoulos B."/>
            <person name="Lu D."/>
            <person name="Skrede I."/>
            <person name="Drula E."/>
            <person name="Henrissat B."/>
            <person name="Morin E."/>
            <person name="Kohler A."/>
            <person name="Barry K."/>
            <person name="LaButti K."/>
            <person name="Morin E."/>
            <person name="Salamov A."/>
            <person name="Lipzen A."/>
            <person name="Mereny Z."/>
            <person name="Hegedus B."/>
            <person name="Baldrian P."/>
            <person name="Stursova M."/>
            <person name="Weitz H."/>
            <person name="Taylor A."/>
            <person name="Grigoriev I.V."/>
            <person name="Nagy L.G."/>
            <person name="Martin F."/>
            <person name="Kauserud H."/>
        </authorList>
    </citation>
    <scope>NUCLEOTIDE SEQUENCE</scope>
    <source>
        <strain evidence="3">9144</strain>
    </source>
</reference>
<gene>
    <name evidence="3" type="ORF">GGX14DRAFT_693042</name>
</gene>
<keyword evidence="2" id="KW-0812">Transmembrane</keyword>
<evidence type="ECO:0000256" key="1">
    <source>
        <dbReference type="SAM" id="MobiDB-lite"/>
    </source>
</evidence>
<evidence type="ECO:0000256" key="2">
    <source>
        <dbReference type="SAM" id="Phobius"/>
    </source>
</evidence>
<evidence type="ECO:0000313" key="3">
    <source>
        <dbReference type="EMBL" id="KAJ7226916.1"/>
    </source>
</evidence>
<keyword evidence="2" id="KW-0472">Membrane</keyword>
<organism evidence="3 4">
    <name type="scientific">Mycena pura</name>
    <dbReference type="NCBI Taxonomy" id="153505"/>
    <lineage>
        <taxon>Eukaryota</taxon>
        <taxon>Fungi</taxon>
        <taxon>Dikarya</taxon>
        <taxon>Basidiomycota</taxon>
        <taxon>Agaricomycotina</taxon>
        <taxon>Agaricomycetes</taxon>
        <taxon>Agaricomycetidae</taxon>
        <taxon>Agaricales</taxon>
        <taxon>Marasmiineae</taxon>
        <taxon>Mycenaceae</taxon>
        <taxon>Mycena</taxon>
    </lineage>
</organism>
<dbReference type="Proteomes" id="UP001219525">
    <property type="component" value="Unassembled WGS sequence"/>
</dbReference>
<evidence type="ECO:0000313" key="4">
    <source>
        <dbReference type="Proteomes" id="UP001219525"/>
    </source>
</evidence>
<feature type="transmembrane region" description="Helical" evidence="2">
    <location>
        <begin position="59"/>
        <end position="79"/>
    </location>
</feature>
<dbReference type="EMBL" id="JARJCW010000003">
    <property type="protein sequence ID" value="KAJ7226916.1"/>
    <property type="molecule type" value="Genomic_DNA"/>
</dbReference>
<protein>
    <submittedName>
        <fullName evidence="3">Uncharacterized protein</fullName>
    </submittedName>
</protein>
<comment type="caution">
    <text evidence="3">The sequence shown here is derived from an EMBL/GenBank/DDBJ whole genome shotgun (WGS) entry which is preliminary data.</text>
</comment>
<accession>A0AAD6YR27</accession>
<feature type="transmembrane region" description="Helical" evidence="2">
    <location>
        <begin position="85"/>
        <end position="103"/>
    </location>
</feature>
<proteinExistence type="predicted"/>
<keyword evidence="4" id="KW-1185">Reference proteome</keyword>
<dbReference type="AlphaFoldDB" id="A0AAD6YR27"/>
<feature type="compositionally biased region" description="Basic residues" evidence="1">
    <location>
        <begin position="107"/>
        <end position="118"/>
    </location>
</feature>
<name>A0AAD6YR27_9AGAR</name>
<sequence>MTPSNGQKLHHDARSAISSLQALRIKGQPLRRIRKNKHTLTSRILTNYKQSIMGSIFSAIGRGINSVVSAIAGVIMAIVSAITTVIVTIFDVILDILCCRCFGSRRSSRRTGRSRRGGAGRSGAGTF</sequence>